<name>A0AAD4BGL1_BOLED</name>
<dbReference type="InterPro" id="IPR015943">
    <property type="entry name" value="WD40/YVTN_repeat-like_dom_sf"/>
</dbReference>
<sequence>MKARGSVESLVVSNDGQWLLVSGDDDRKAIVWNPRSPEKVLEVTEHKHFVYQLRRTRWCRAGLPPKSYGFHRSCRRAAVKLREDALEMRMRYSTIISVLHRRISPPSFPPKIYPLVVNATADISFDLHFLSL</sequence>
<dbReference type="Gene3D" id="2.130.10.10">
    <property type="entry name" value="YVTN repeat-like/Quinoprotein amine dehydrogenase"/>
    <property type="match status" value="1"/>
</dbReference>
<dbReference type="EMBL" id="WHUW01000081">
    <property type="protein sequence ID" value="KAF8427179.1"/>
    <property type="molecule type" value="Genomic_DNA"/>
</dbReference>
<accession>A0AAD4BGL1</accession>
<keyword evidence="3" id="KW-1185">Reference proteome</keyword>
<evidence type="ECO:0000313" key="3">
    <source>
        <dbReference type="Proteomes" id="UP001194468"/>
    </source>
</evidence>
<organism evidence="1 3">
    <name type="scientific">Boletus edulis BED1</name>
    <dbReference type="NCBI Taxonomy" id="1328754"/>
    <lineage>
        <taxon>Eukaryota</taxon>
        <taxon>Fungi</taxon>
        <taxon>Dikarya</taxon>
        <taxon>Basidiomycota</taxon>
        <taxon>Agaricomycotina</taxon>
        <taxon>Agaricomycetes</taxon>
        <taxon>Agaricomycetidae</taxon>
        <taxon>Boletales</taxon>
        <taxon>Boletineae</taxon>
        <taxon>Boletaceae</taxon>
        <taxon>Boletoideae</taxon>
        <taxon>Boletus</taxon>
    </lineage>
</organism>
<proteinExistence type="predicted"/>
<gene>
    <name evidence="2" type="ORF">L210DRAFT_2695166</name>
    <name evidence="1" type="ORF">L210DRAFT_3176793</name>
</gene>
<dbReference type="EMBL" id="WHUW01000032">
    <property type="protein sequence ID" value="KAF8433698.1"/>
    <property type="molecule type" value="Genomic_DNA"/>
</dbReference>
<reference evidence="1" key="2">
    <citation type="journal article" date="2020" name="Nat. Commun.">
        <title>Large-scale genome sequencing of mycorrhizal fungi provides insights into the early evolution of symbiotic traits.</title>
        <authorList>
            <person name="Miyauchi S."/>
            <person name="Kiss E."/>
            <person name="Kuo A."/>
            <person name="Drula E."/>
            <person name="Kohler A."/>
            <person name="Sanchez-Garcia M."/>
            <person name="Morin E."/>
            <person name="Andreopoulos B."/>
            <person name="Barry K.W."/>
            <person name="Bonito G."/>
            <person name="Buee M."/>
            <person name="Carver A."/>
            <person name="Chen C."/>
            <person name="Cichocki N."/>
            <person name="Clum A."/>
            <person name="Culley D."/>
            <person name="Crous P.W."/>
            <person name="Fauchery L."/>
            <person name="Girlanda M."/>
            <person name="Hayes R.D."/>
            <person name="Keri Z."/>
            <person name="LaButti K."/>
            <person name="Lipzen A."/>
            <person name="Lombard V."/>
            <person name="Magnuson J."/>
            <person name="Maillard F."/>
            <person name="Murat C."/>
            <person name="Nolan M."/>
            <person name="Ohm R.A."/>
            <person name="Pangilinan J."/>
            <person name="Pereira M.F."/>
            <person name="Perotto S."/>
            <person name="Peter M."/>
            <person name="Pfister S."/>
            <person name="Riley R."/>
            <person name="Sitrit Y."/>
            <person name="Stielow J.B."/>
            <person name="Szollosi G."/>
            <person name="Zifcakova L."/>
            <person name="Stursova M."/>
            <person name="Spatafora J.W."/>
            <person name="Tedersoo L."/>
            <person name="Vaario L.M."/>
            <person name="Yamada A."/>
            <person name="Yan M."/>
            <person name="Wang P."/>
            <person name="Xu J."/>
            <person name="Bruns T."/>
            <person name="Baldrian P."/>
            <person name="Vilgalys R."/>
            <person name="Dunand C."/>
            <person name="Henrissat B."/>
            <person name="Grigoriev I.V."/>
            <person name="Hibbett D."/>
            <person name="Nagy L.G."/>
            <person name="Martin F.M."/>
        </authorList>
    </citation>
    <scope>NUCLEOTIDE SEQUENCE</scope>
    <source>
        <strain evidence="1">BED1</strain>
    </source>
</reference>
<protein>
    <submittedName>
        <fullName evidence="1">Uncharacterized protein</fullName>
    </submittedName>
</protein>
<reference evidence="1" key="1">
    <citation type="submission" date="2019-10" db="EMBL/GenBank/DDBJ databases">
        <authorList>
            <consortium name="DOE Joint Genome Institute"/>
            <person name="Kuo A."/>
            <person name="Miyauchi S."/>
            <person name="Kiss E."/>
            <person name="Drula E."/>
            <person name="Kohler A."/>
            <person name="Sanchez-Garcia M."/>
            <person name="Andreopoulos B."/>
            <person name="Barry K.W."/>
            <person name="Bonito G."/>
            <person name="Buee M."/>
            <person name="Carver A."/>
            <person name="Chen C."/>
            <person name="Cichocki N."/>
            <person name="Clum A."/>
            <person name="Culley D."/>
            <person name="Crous P.W."/>
            <person name="Fauchery L."/>
            <person name="Girlanda M."/>
            <person name="Hayes R."/>
            <person name="Keri Z."/>
            <person name="LaButti K."/>
            <person name="Lipzen A."/>
            <person name="Lombard V."/>
            <person name="Magnuson J."/>
            <person name="Maillard F."/>
            <person name="Morin E."/>
            <person name="Murat C."/>
            <person name="Nolan M."/>
            <person name="Ohm R."/>
            <person name="Pangilinan J."/>
            <person name="Pereira M."/>
            <person name="Perotto S."/>
            <person name="Peter M."/>
            <person name="Riley R."/>
            <person name="Sitrit Y."/>
            <person name="Stielow B."/>
            <person name="Szollosi G."/>
            <person name="Zifcakova L."/>
            <person name="Stursova M."/>
            <person name="Spatafora J.W."/>
            <person name="Tedersoo L."/>
            <person name="Vaario L.-M."/>
            <person name="Yamada A."/>
            <person name="Yan M."/>
            <person name="Wang P."/>
            <person name="Xu J."/>
            <person name="Bruns T."/>
            <person name="Baldrian P."/>
            <person name="Vilgalys R."/>
            <person name="Henrissat B."/>
            <person name="Grigoriev I.V."/>
            <person name="Hibbett D."/>
            <person name="Nagy L.G."/>
            <person name="Martin F.M."/>
        </authorList>
    </citation>
    <scope>NUCLEOTIDE SEQUENCE</scope>
    <source>
        <strain evidence="1">BED1</strain>
    </source>
</reference>
<dbReference type="Proteomes" id="UP001194468">
    <property type="component" value="Unassembled WGS sequence"/>
</dbReference>
<comment type="caution">
    <text evidence="1">The sequence shown here is derived from an EMBL/GenBank/DDBJ whole genome shotgun (WGS) entry which is preliminary data.</text>
</comment>
<dbReference type="AlphaFoldDB" id="A0AAD4BGL1"/>
<dbReference type="SUPFAM" id="SSF50960">
    <property type="entry name" value="TolB, C-terminal domain"/>
    <property type="match status" value="1"/>
</dbReference>
<evidence type="ECO:0000313" key="2">
    <source>
        <dbReference type="EMBL" id="KAF8433698.1"/>
    </source>
</evidence>
<evidence type="ECO:0000313" key="1">
    <source>
        <dbReference type="EMBL" id="KAF8427179.1"/>
    </source>
</evidence>